<proteinExistence type="predicted"/>
<keyword evidence="1" id="KW-0812">Transmembrane</keyword>
<feature type="transmembrane region" description="Helical" evidence="1">
    <location>
        <begin position="68"/>
        <end position="88"/>
    </location>
</feature>
<protein>
    <submittedName>
        <fullName evidence="2">Uncharacterized protein</fullName>
    </submittedName>
</protein>
<keyword evidence="1" id="KW-1133">Transmembrane helix</keyword>
<dbReference type="PROSITE" id="PS51257">
    <property type="entry name" value="PROKAR_LIPOPROTEIN"/>
    <property type="match status" value="1"/>
</dbReference>
<organism evidence="2">
    <name type="scientific">Podoviridae sp. ctaNW81</name>
    <dbReference type="NCBI Taxonomy" id="2826562"/>
    <lineage>
        <taxon>Viruses</taxon>
        <taxon>Duplodnaviria</taxon>
        <taxon>Heunggongvirae</taxon>
        <taxon>Uroviricota</taxon>
        <taxon>Caudoviricetes</taxon>
    </lineage>
</organism>
<keyword evidence="1" id="KW-0472">Membrane</keyword>
<evidence type="ECO:0000313" key="2">
    <source>
        <dbReference type="EMBL" id="DAD77497.1"/>
    </source>
</evidence>
<feature type="transmembrane region" description="Helical" evidence="1">
    <location>
        <begin position="12"/>
        <end position="34"/>
    </location>
</feature>
<accession>A0A8S5M595</accession>
<sequence length="158" mass="17328">MKDVGKYNIFKGVSTVLTMGAPIVTLFACGDFFLERSDRTVSAAAVFTILVVLLLGRDKLAEKMKFPSAFVLSLGVLVFITIIENIVYPIKIVCIVTAVTSGLDKVTFEHLYKNVEAVLPDVYKGFTHCGFICTTTENLQAAAEKKFMYQGVANVKES</sequence>
<reference evidence="2" key="1">
    <citation type="journal article" date="2021" name="Proc. Natl. Acad. Sci. U.S.A.">
        <title>A Catalog of Tens of Thousands of Viruses from Human Metagenomes Reveals Hidden Associations with Chronic Diseases.</title>
        <authorList>
            <person name="Tisza M.J."/>
            <person name="Buck C.B."/>
        </authorList>
    </citation>
    <scope>NUCLEOTIDE SEQUENCE</scope>
    <source>
        <strain evidence="2">CtaNW81</strain>
    </source>
</reference>
<name>A0A8S5M595_9CAUD</name>
<feature type="transmembrane region" description="Helical" evidence="1">
    <location>
        <begin position="40"/>
        <end position="56"/>
    </location>
</feature>
<dbReference type="EMBL" id="BK014826">
    <property type="protein sequence ID" value="DAD77497.1"/>
    <property type="molecule type" value="Genomic_DNA"/>
</dbReference>
<evidence type="ECO:0000256" key="1">
    <source>
        <dbReference type="SAM" id="Phobius"/>
    </source>
</evidence>